<evidence type="ECO:0000313" key="5">
    <source>
        <dbReference type="EMBL" id="TVT52006.1"/>
    </source>
</evidence>
<gene>
    <name evidence="5" type="ORF">FHK82_14415</name>
</gene>
<dbReference type="GO" id="GO:0016887">
    <property type="term" value="F:ATP hydrolysis activity"/>
    <property type="evidence" value="ECO:0007669"/>
    <property type="project" value="InterPro"/>
</dbReference>
<dbReference type="Pfam" id="PF00004">
    <property type="entry name" value="AAA"/>
    <property type="match status" value="1"/>
</dbReference>
<dbReference type="InterPro" id="IPR003593">
    <property type="entry name" value="AAA+_ATPase"/>
</dbReference>
<dbReference type="CDD" id="cd19481">
    <property type="entry name" value="RecA-like_protease"/>
    <property type="match status" value="1"/>
</dbReference>
<dbReference type="EMBL" id="VMRY01000078">
    <property type="protein sequence ID" value="TVT52006.1"/>
    <property type="molecule type" value="Genomic_DNA"/>
</dbReference>
<dbReference type="InterPro" id="IPR003959">
    <property type="entry name" value="ATPase_AAA_core"/>
</dbReference>
<protein>
    <submittedName>
        <fullName evidence="5">AAA family ATPase</fullName>
    </submittedName>
</protein>
<comment type="similarity">
    <text evidence="1">Belongs to the AAA ATPase family.</text>
</comment>
<evidence type="ECO:0000256" key="2">
    <source>
        <dbReference type="ARBA" id="ARBA00022741"/>
    </source>
</evidence>
<dbReference type="AlphaFoldDB" id="A0A558CTD2"/>
<proteinExistence type="inferred from homology"/>
<accession>A0A558CTD2</accession>
<evidence type="ECO:0000256" key="1">
    <source>
        <dbReference type="ARBA" id="ARBA00006914"/>
    </source>
</evidence>
<reference evidence="5 6" key="1">
    <citation type="submission" date="2019-07" db="EMBL/GenBank/DDBJ databases">
        <title>The pathways for chlorine oxyanion respiration interact through the shared metabolite chlorate.</title>
        <authorList>
            <person name="Barnum T.P."/>
            <person name="Cheng Y."/>
            <person name="Hill K.A."/>
            <person name="Lucas L.N."/>
            <person name="Carlson H.K."/>
            <person name="Coates J.D."/>
        </authorList>
    </citation>
    <scope>NUCLEOTIDE SEQUENCE [LARGE SCALE GENOMIC DNA]</scope>
    <source>
        <strain evidence="5">BK-3</strain>
    </source>
</reference>
<feature type="domain" description="AAA+ ATPase" evidence="4">
    <location>
        <begin position="118"/>
        <end position="250"/>
    </location>
</feature>
<keyword evidence="3" id="KW-0067">ATP-binding</keyword>
<evidence type="ECO:0000259" key="4">
    <source>
        <dbReference type="SMART" id="SM00382"/>
    </source>
</evidence>
<dbReference type="SMART" id="SM00382">
    <property type="entry name" value="AAA"/>
    <property type="match status" value="1"/>
</dbReference>
<comment type="caution">
    <text evidence="5">The sequence shown here is derived from an EMBL/GenBank/DDBJ whole genome shotgun (WGS) entry which is preliminary data.</text>
</comment>
<dbReference type="InterPro" id="IPR027417">
    <property type="entry name" value="P-loop_NTPase"/>
</dbReference>
<dbReference type="InterPro" id="IPR050221">
    <property type="entry name" value="26S_Proteasome_ATPase"/>
</dbReference>
<dbReference type="Gene3D" id="3.40.50.300">
    <property type="entry name" value="P-loop containing nucleotide triphosphate hydrolases"/>
    <property type="match status" value="1"/>
</dbReference>
<name>A0A558CTD2_9GAMM</name>
<dbReference type="Proteomes" id="UP000317355">
    <property type="component" value="Unassembled WGS sequence"/>
</dbReference>
<evidence type="ECO:0000313" key="6">
    <source>
        <dbReference type="Proteomes" id="UP000317355"/>
    </source>
</evidence>
<evidence type="ECO:0000256" key="3">
    <source>
        <dbReference type="ARBA" id="ARBA00022840"/>
    </source>
</evidence>
<dbReference type="SUPFAM" id="SSF52540">
    <property type="entry name" value="P-loop containing nucleoside triphosphate hydrolases"/>
    <property type="match status" value="1"/>
</dbReference>
<sequence length="364" mass="41331">MQSNEMLEVARLALEGKPSDVRLYLAKLVRKARKEDPEYASKLEELLKTDPARSNGILRKNLSAEERNLQRDELSLLRETQSTAEQEPLLDSALEAQLQQILMERQHAKELEHKGLKPTSSMIFQGPPGVGKTMTASWLARQLALPLYVLDLTAVMSSLLGKTGSNLRSVLDFAKSHPCVLFLDEIDAIAKKRSDESDVGELKRLVNILLQEIENWPNQGLLIAATNHPELVDPALWRRFDLDVTFCLPREDNVRKAIVEFLGADLNEFSHLMDFLVDTQKGESYSNIKRTINRLRKLKIINPEEFENSSFKCIIPNIDGLSRQERISFAVKLVSDFSFPKQRAAKLLRVSRDTIRKKIGESQS</sequence>
<dbReference type="GO" id="GO:0005524">
    <property type="term" value="F:ATP binding"/>
    <property type="evidence" value="ECO:0007669"/>
    <property type="project" value="UniProtKB-KW"/>
</dbReference>
<organism evidence="5 6">
    <name type="scientific">Sedimenticola thiotaurini</name>
    <dbReference type="NCBI Taxonomy" id="1543721"/>
    <lineage>
        <taxon>Bacteria</taxon>
        <taxon>Pseudomonadati</taxon>
        <taxon>Pseudomonadota</taxon>
        <taxon>Gammaproteobacteria</taxon>
        <taxon>Chromatiales</taxon>
        <taxon>Sedimenticolaceae</taxon>
        <taxon>Sedimenticola</taxon>
    </lineage>
</organism>
<dbReference type="PANTHER" id="PTHR23073">
    <property type="entry name" value="26S PROTEASOME REGULATORY SUBUNIT"/>
    <property type="match status" value="1"/>
</dbReference>
<keyword evidence="2" id="KW-0547">Nucleotide-binding</keyword>